<feature type="chain" id="PRO_5019241400" description="Peptidase inhibitor family I36" evidence="1">
    <location>
        <begin position="32"/>
        <end position="243"/>
    </location>
</feature>
<dbReference type="RefSeq" id="WP_121392522.1">
    <property type="nucleotide sequence ID" value="NZ_RCDD01000003.1"/>
</dbReference>
<dbReference type="Proteomes" id="UP000282454">
    <property type="component" value="Unassembled WGS sequence"/>
</dbReference>
<name>A0A421B0V2_9PSEU</name>
<proteinExistence type="predicted"/>
<accession>A0A421B0V2</accession>
<keyword evidence="3" id="KW-1185">Reference proteome</keyword>
<protein>
    <recommendedName>
        <fullName evidence="4">Peptidase inhibitor family I36</fullName>
    </recommendedName>
</protein>
<sequence length="243" mass="27218">MRVRSRLLTFLSATLMLTGLTFALTPTVAQADACRVGVICGEVKNETNRTLYARYKDHDSDPWTVRSLAPGQKLGGCSSPTNCLDIDQVEIPAGCVARVSVGGNERYFPMGWDRWSSGAYVRVLELRCRDGRVYAWENIWNDETNGGLSCSWPEDDYNWGDNCGNFRNRASAVQNNGSTTYNNAINLYYHTDHTGAWACLGPASVWRDMRWNYFSWGAGRDGYTYSINDQVASSKWVRTCGTP</sequence>
<evidence type="ECO:0000313" key="3">
    <source>
        <dbReference type="Proteomes" id="UP000282454"/>
    </source>
</evidence>
<dbReference type="EMBL" id="RCDD01000003">
    <property type="protein sequence ID" value="RLK58039.1"/>
    <property type="molecule type" value="Genomic_DNA"/>
</dbReference>
<dbReference type="OrthoDB" id="5195323at2"/>
<evidence type="ECO:0000256" key="1">
    <source>
        <dbReference type="SAM" id="SignalP"/>
    </source>
</evidence>
<dbReference type="AlphaFoldDB" id="A0A421B0V2"/>
<feature type="signal peptide" evidence="1">
    <location>
        <begin position="1"/>
        <end position="31"/>
    </location>
</feature>
<organism evidence="2 3">
    <name type="scientific">Actinokineospora cianjurensis</name>
    <dbReference type="NCBI Taxonomy" id="585224"/>
    <lineage>
        <taxon>Bacteria</taxon>
        <taxon>Bacillati</taxon>
        <taxon>Actinomycetota</taxon>
        <taxon>Actinomycetes</taxon>
        <taxon>Pseudonocardiales</taxon>
        <taxon>Pseudonocardiaceae</taxon>
        <taxon>Actinokineospora</taxon>
    </lineage>
</organism>
<evidence type="ECO:0000313" key="2">
    <source>
        <dbReference type="EMBL" id="RLK58039.1"/>
    </source>
</evidence>
<gene>
    <name evidence="2" type="ORF">CLV68_4131</name>
</gene>
<comment type="caution">
    <text evidence="2">The sequence shown here is derived from an EMBL/GenBank/DDBJ whole genome shotgun (WGS) entry which is preliminary data.</text>
</comment>
<evidence type="ECO:0008006" key="4">
    <source>
        <dbReference type="Google" id="ProtNLM"/>
    </source>
</evidence>
<reference evidence="2 3" key="1">
    <citation type="submission" date="2018-10" db="EMBL/GenBank/DDBJ databases">
        <title>Genomic Encyclopedia of Archaeal and Bacterial Type Strains, Phase II (KMG-II): from individual species to whole genera.</title>
        <authorList>
            <person name="Goeker M."/>
        </authorList>
    </citation>
    <scope>NUCLEOTIDE SEQUENCE [LARGE SCALE GENOMIC DNA]</scope>
    <source>
        <strain evidence="2 3">DSM 45657</strain>
    </source>
</reference>
<keyword evidence="1" id="KW-0732">Signal</keyword>